<reference evidence="2" key="1">
    <citation type="submission" date="2019-05" db="EMBL/GenBank/DDBJ databases">
        <authorList>
            <person name="Castillo A."/>
            <person name="Giampetruzzi A."/>
            <person name="Landa B."/>
            <person name="Saponari M."/>
            <person name="Almeida R.P.P."/>
            <person name="Moralejo E."/>
            <person name="Marco-Noales E."/>
            <person name="Velasco-Amo M.P."/>
            <person name="Roman-Ecija M."/>
            <person name="Navarro I."/>
            <person name="Monterde A."/>
            <person name="Barbe S."/>
        </authorList>
    </citation>
    <scope>NUCLEOTIDE SEQUENCE</scope>
    <source>
        <strain evidence="2">XYL1981</strain>
    </source>
</reference>
<dbReference type="Proteomes" id="UP000474061">
    <property type="component" value="Unassembled WGS sequence"/>
</dbReference>
<reference evidence="2" key="2">
    <citation type="journal article" date="2020" name="Appl. Environ. Microbiol.">
        <title>Multiple intercontinental introductions associated with the emergence of a plant pathogen in Europe.</title>
        <authorList>
            <person name="Landa B.B."/>
            <person name="Castillo A.I."/>
            <person name="Giampetruzzi A."/>
            <person name="Kahn A."/>
            <person name="Roman-Ecija M."/>
            <person name="Velasco-Amo M.P."/>
            <person name="Navas-Cortes J.A."/>
            <person name="Marco-Noales E."/>
            <person name="Barbe S."/>
            <person name="Moralejo E."/>
            <person name="Coletta-Filho H.D."/>
            <person name="Saldarelli P."/>
            <person name="Saponari M."/>
            <person name="Almeida R.P.P."/>
        </authorList>
    </citation>
    <scope>NUCLEOTIDE SEQUENCE</scope>
    <source>
        <strain evidence="2">XYL1981</strain>
    </source>
</reference>
<proteinExistence type="predicted"/>
<evidence type="ECO:0000313" key="2">
    <source>
        <dbReference type="EMBL" id="MRU23693.1"/>
    </source>
</evidence>
<dbReference type="EMBL" id="VDCJ01000343">
    <property type="protein sequence ID" value="MRU23693.1"/>
    <property type="molecule type" value="Genomic_DNA"/>
</dbReference>
<gene>
    <name evidence="2" type="ORF">FG476_06265</name>
</gene>
<comment type="caution">
    <text evidence="2">The sequence shown here is derived from an EMBL/GenBank/DDBJ whole genome shotgun (WGS) entry which is preliminary data.</text>
</comment>
<accession>A0A9Q4MHY3</accession>
<evidence type="ECO:0000256" key="1">
    <source>
        <dbReference type="SAM" id="Phobius"/>
    </source>
</evidence>
<dbReference type="RefSeq" id="WP_071869819.1">
    <property type="nucleotide sequence ID" value="NZ_CP087992.1"/>
</dbReference>
<protein>
    <submittedName>
        <fullName evidence="2">Uncharacterized protein</fullName>
    </submittedName>
</protein>
<organism evidence="2 3">
    <name type="scientific">Xylella fastidiosa subsp. multiplex</name>
    <dbReference type="NCBI Taxonomy" id="644357"/>
    <lineage>
        <taxon>Bacteria</taxon>
        <taxon>Pseudomonadati</taxon>
        <taxon>Pseudomonadota</taxon>
        <taxon>Gammaproteobacteria</taxon>
        <taxon>Lysobacterales</taxon>
        <taxon>Lysobacteraceae</taxon>
        <taxon>Xylella</taxon>
    </lineage>
</organism>
<dbReference type="AlphaFoldDB" id="A0A9Q4MHY3"/>
<name>A0A9Q4MHY3_XYLFS</name>
<keyword evidence="1" id="KW-1133">Transmembrane helix</keyword>
<evidence type="ECO:0000313" key="3">
    <source>
        <dbReference type="Proteomes" id="UP000474061"/>
    </source>
</evidence>
<sequence>MERYPSEGYVEPTFAALGCSCRLSRALPVVHALYPSLQRVCVLVVSAAGGAYCYFYVLVLLI</sequence>
<keyword evidence="1" id="KW-0812">Transmembrane</keyword>
<keyword evidence="1" id="KW-0472">Membrane</keyword>
<feature type="transmembrane region" description="Helical" evidence="1">
    <location>
        <begin position="37"/>
        <end position="61"/>
    </location>
</feature>